<reference evidence="2" key="1">
    <citation type="submission" date="2022-06" db="EMBL/GenBank/DDBJ databases">
        <title>Genome Sequence of Candolleomyces eurysporus.</title>
        <authorList>
            <person name="Buettner E."/>
        </authorList>
    </citation>
    <scope>NUCLEOTIDE SEQUENCE</scope>
    <source>
        <strain evidence="2">VTCC 930004</strain>
    </source>
</reference>
<evidence type="ECO:0000256" key="1">
    <source>
        <dbReference type="SAM" id="Coils"/>
    </source>
</evidence>
<sequence length="533" mass="61064">MASDDDRGSSDSRLKEINQQKALLIQEREQLEAQIRGLDYRIACLSKEYGKIHNATQPISKIPPDLLHTIFHLFRASSDGRTVDGSIPIGTALRRRPEVTLSVVCAQWRHACLSFGDLWNTFRTRRPSERSHERLVAVLQRSGSHPLDLWFDFREVGFHDLPDRFHLLQDCLKHVHRWRKFTIVTDVESPIHYLSERLVEAQAPLLERLTLLPNRAYEFDEVIMTTDEPVTLAGGTPKLKYLCLNDLSAAMFTPSLSTITDLRLDMTEGIENYWIKWEVFLHILQLPSLTTLSIVGQPFTVPISHAVLKANDEFKAFPIIHMPNLQHLRHASLLATGFVDLILPNLRAPNLLTLTLKDLNMPSDKQLYWANNTNLEPFPKLHTLVLIDFEFLNSTNVTATFNFHLSRLTSNIKTLVISDGCEALSTNQYRVNPSNPFTSGWKNIKTLALNVRTSMFQNTERLRTFVRVREQLETVWLSQAFMIFWPHEHPAASCRVLGWTRKEEVSECLGPVWPPGSRDNDGVDDPVSFDLFD</sequence>
<dbReference type="AlphaFoldDB" id="A0A9W8J757"/>
<accession>A0A9W8J757</accession>
<feature type="coiled-coil region" evidence="1">
    <location>
        <begin position="14"/>
        <end position="48"/>
    </location>
</feature>
<evidence type="ECO:0000313" key="3">
    <source>
        <dbReference type="Proteomes" id="UP001140091"/>
    </source>
</evidence>
<dbReference type="Gene3D" id="3.80.10.10">
    <property type="entry name" value="Ribonuclease Inhibitor"/>
    <property type="match status" value="1"/>
</dbReference>
<dbReference type="InterPro" id="IPR032675">
    <property type="entry name" value="LRR_dom_sf"/>
</dbReference>
<dbReference type="EMBL" id="JANBPK010000844">
    <property type="protein sequence ID" value="KAJ2930416.1"/>
    <property type="molecule type" value="Genomic_DNA"/>
</dbReference>
<comment type="caution">
    <text evidence="2">The sequence shown here is derived from an EMBL/GenBank/DDBJ whole genome shotgun (WGS) entry which is preliminary data.</text>
</comment>
<keyword evidence="3" id="KW-1185">Reference proteome</keyword>
<name>A0A9W8J757_9AGAR</name>
<dbReference type="OrthoDB" id="3023006at2759"/>
<protein>
    <recommendedName>
        <fullName evidence="4">F-box domain-containing protein</fullName>
    </recommendedName>
</protein>
<evidence type="ECO:0008006" key="4">
    <source>
        <dbReference type="Google" id="ProtNLM"/>
    </source>
</evidence>
<proteinExistence type="predicted"/>
<organism evidence="2 3">
    <name type="scientific">Candolleomyces eurysporus</name>
    <dbReference type="NCBI Taxonomy" id="2828524"/>
    <lineage>
        <taxon>Eukaryota</taxon>
        <taxon>Fungi</taxon>
        <taxon>Dikarya</taxon>
        <taxon>Basidiomycota</taxon>
        <taxon>Agaricomycotina</taxon>
        <taxon>Agaricomycetes</taxon>
        <taxon>Agaricomycetidae</taxon>
        <taxon>Agaricales</taxon>
        <taxon>Agaricineae</taxon>
        <taxon>Psathyrellaceae</taxon>
        <taxon>Candolleomyces</taxon>
    </lineage>
</organism>
<evidence type="ECO:0000313" key="2">
    <source>
        <dbReference type="EMBL" id="KAJ2930416.1"/>
    </source>
</evidence>
<keyword evidence="1" id="KW-0175">Coiled coil</keyword>
<dbReference type="Proteomes" id="UP001140091">
    <property type="component" value="Unassembled WGS sequence"/>
</dbReference>
<gene>
    <name evidence="2" type="ORF">H1R20_g6697</name>
</gene>
<dbReference type="SUPFAM" id="SSF52047">
    <property type="entry name" value="RNI-like"/>
    <property type="match status" value="1"/>
</dbReference>
<feature type="non-terminal residue" evidence="2">
    <location>
        <position position="533"/>
    </location>
</feature>